<evidence type="ECO:0000313" key="2">
    <source>
        <dbReference type="EMBL" id="KUJ24453.1"/>
    </source>
</evidence>
<feature type="signal peptide" evidence="1">
    <location>
        <begin position="1"/>
        <end position="23"/>
    </location>
</feature>
<dbReference type="AlphaFoldDB" id="A0A194XW41"/>
<dbReference type="RefSeq" id="XP_018078808.1">
    <property type="nucleotide sequence ID" value="XM_018213907.1"/>
</dbReference>
<dbReference type="EMBL" id="KQ947404">
    <property type="protein sequence ID" value="KUJ24453.1"/>
    <property type="molecule type" value="Genomic_DNA"/>
</dbReference>
<keyword evidence="1" id="KW-0732">Signal</keyword>
<dbReference type="PANTHER" id="PTHR35043:SF7">
    <property type="entry name" value="TRANSCRIPTION FACTOR DOMAIN-CONTAINING PROTEIN"/>
    <property type="match status" value="1"/>
</dbReference>
<feature type="chain" id="PRO_5008268659" evidence="1">
    <location>
        <begin position="24"/>
        <end position="175"/>
    </location>
</feature>
<dbReference type="Proteomes" id="UP000070700">
    <property type="component" value="Unassembled WGS sequence"/>
</dbReference>
<reference evidence="2 3" key="1">
    <citation type="submission" date="2015-10" db="EMBL/GenBank/DDBJ databases">
        <title>Full genome of DAOMC 229536 Phialocephala scopiformis, a fungal endophyte of spruce producing the potent anti-insectan compound rugulosin.</title>
        <authorList>
            <consortium name="DOE Joint Genome Institute"/>
            <person name="Walker A.K."/>
            <person name="Frasz S.L."/>
            <person name="Seifert K.A."/>
            <person name="Miller J.D."/>
            <person name="Mondo S.J."/>
            <person name="Labutti K."/>
            <person name="Lipzen A."/>
            <person name="Dockter R."/>
            <person name="Kennedy M."/>
            <person name="Grigoriev I.V."/>
            <person name="Spatafora J.W."/>
        </authorList>
    </citation>
    <scope>NUCLEOTIDE SEQUENCE [LARGE SCALE GENOMIC DNA]</scope>
    <source>
        <strain evidence="2 3">CBS 120377</strain>
    </source>
</reference>
<evidence type="ECO:0000256" key="1">
    <source>
        <dbReference type="SAM" id="SignalP"/>
    </source>
</evidence>
<sequence length="175" mass="19084">MLCRDSFLFLAVLSAAALVDARAAQDITTASSVIASTSASPSAEPTASALPNFCGTGYIGNGKCGWVFASSTRSTYSIIWSCLAVILLCTYKVIRLHTCSAEEHVASWRERPFYSRKPRKLLYMGMTVIAPEGITGIAYAELEASRSVRRQMISRGYRWLPGWPTSQSTGQLTDK</sequence>
<gene>
    <name evidence="2" type="ORF">LY89DRAFT_679590</name>
</gene>
<dbReference type="InParanoid" id="A0A194XW41"/>
<dbReference type="KEGG" id="psco:LY89DRAFT_679590"/>
<proteinExistence type="predicted"/>
<keyword evidence="3" id="KW-1185">Reference proteome</keyword>
<name>A0A194XW41_MOLSC</name>
<dbReference type="OrthoDB" id="3061561at2759"/>
<protein>
    <submittedName>
        <fullName evidence="2">Uncharacterized protein</fullName>
    </submittedName>
</protein>
<accession>A0A194XW41</accession>
<dbReference type="PANTHER" id="PTHR35043">
    <property type="entry name" value="TRANSCRIPTION FACTOR DOMAIN-CONTAINING PROTEIN"/>
    <property type="match status" value="1"/>
</dbReference>
<evidence type="ECO:0000313" key="3">
    <source>
        <dbReference type="Proteomes" id="UP000070700"/>
    </source>
</evidence>
<organism evidence="2 3">
    <name type="scientific">Mollisia scopiformis</name>
    <name type="common">Conifer needle endophyte fungus</name>
    <name type="synonym">Phialocephala scopiformis</name>
    <dbReference type="NCBI Taxonomy" id="149040"/>
    <lineage>
        <taxon>Eukaryota</taxon>
        <taxon>Fungi</taxon>
        <taxon>Dikarya</taxon>
        <taxon>Ascomycota</taxon>
        <taxon>Pezizomycotina</taxon>
        <taxon>Leotiomycetes</taxon>
        <taxon>Helotiales</taxon>
        <taxon>Mollisiaceae</taxon>
        <taxon>Mollisia</taxon>
    </lineage>
</organism>
<dbReference type="GeneID" id="28823633"/>